<dbReference type="SUPFAM" id="SSF51905">
    <property type="entry name" value="FAD/NAD(P)-binding domain"/>
    <property type="match status" value="1"/>
</dbReference>
<comment type="similarity">
    <text evidence="1">Belongs to the Rab GDI family.</text>
</comment>
<name>A0A1R2B6G0_9CILI</name>
<reference evidence="2 3" key="1">
    <citation type="submission" date="2016-11" db="EMBL/GenBank/DDBJ databases">
        <title>The macronuclear genome of Stentor coeruleus: a giant cell with tiny introns.</title>
        <authorList>
            <person name="Slabodnick M."/>
            <person name="Ruby J.G."/>
            <person name="Reiff S.B."/>
            <person name="Swart E.C."/>
            <person name="Gosai S."/>
            <person name="Prabakaran S."/>
            <person name="Witkowska E."/>
            <person name="Larue G.E."/>
            <person name="Fisher S."/>
            <person name="Freeman R.M."/>
            <person name="Gunawardena J."/>
            <person name="Chu W."/>
            <person name="Stover N.A."/>
            <person name="Gregory B.D."/>
            <person name="Nowacki M."/>
            <person name="Derisi J."/>
            <person name="Roy S.W."/>
            <person name="Marshall W.F."/>
            <person name="Sood P."/>
        </authorList>
    </citation>
    <scope>NUCLEOTIDE SEQUENCE [LARGE SCALE GENOMIC DNA]</scope>
    <source>
        <strain evidence="2">WM001</strain>
    </source>
</reference>
<dbReference type="EMBL" id="MPUH01000909">
    <property type="protein sequence ID" value="OMJ72349.1"/>
    <property type="molecule type" value="Genomic_DNA"/>
</dbReference>
<dbReference type="GO" id="GO:0016192">
    <property type="term" value="P:vesicle-mediated transport"/>
    <property type="evidence" value="ECO:0007669"/>
    <property type="project" value="TreeGrafter"/>
</dbReference>
<accession>A0A1R2B6G0</accession>
<gene>
    <name evidence="2" type="ORF">SteCoe_29242</name>
</gene>
<dbReference type="InterPro" id="IPR036188">
    <property type="entry name" value="FAD/NAD-bd_sf"/>
</dbReference>
<dbReference type="Gene3D" id="3.50.50.60">
    <property type="entry name" value="FAD/NAD(P)-binding domain"/>
    <property type="match status" value="1"/>
</dbReference>
<evidence type="ECO:0000256" key="1">
    <source>
        <dbReference type="ARBA" id="ARBA00005593"/>
    </source>
</evidence>
<dbReference type="GO" id="GO:0005829">
    <property type="term" value="C:cytosol"/>
    <property type="evidence" value="ECO:0007669"/>
    <property type="project" value="TreeGrafter"/>
</dbReference>
<evidence type="ECO:0000313" key="2">
    <source>
        <dbReference type="EMBL" id="OMJ72349.1"/>
    </source>
</evidence>
<dbReference type="Proteomes" id="UP000187209">
    <property type="component" value="Unassembled WGS sequence"/>
</dbReference>
<dbReference type="GO" id="GO:0007264">
    <property type="term" value="P:small GTPase-mediated signal transduction"/>
    <property type="evidence" value="ECO:0007669"/>
    <property type="project" value="InterPro"/>
</dbReference>
<comment type="caution">
    <text evidence="2">The sequence shown here is derived from an EMBL/GenBank/DDBJ whole genome shotgun (WGS) entry which is preliminary data.</text>
</comment>
<dbReference type="AlphaFoldDB" id="A0A1R2B6G0"/>
<dbReference type="PANTHER" id="PTHR11787:SF4">
    <property type="entry name" value="CHM, RAB ESCORT PROTEIN 1"/>
    <property type="match status" value="1"/>
</dbReference>
<dbReference type="Gene3D" id="1.10.405.10">
    <property type="entry name" value="Guanine Nucleotide Dissociation Inhibitor, domain 1"/>
    <property type="match status" value="1"/>
</dbReference>
<dbReference type="PRINTS" id="PR00891">
    <property type="entry name" value="RABGDIREP"/>
</dbReference>
<dbReference type="GO" id="GO:0005092">
    <property type="term" value="F:GDP-dissociation inhibitor activity"/>
    <property type="evidence" value="ECO:0007669"/>
    <property type="project" value="InterPro"/>
</dbReference>
<dbReference type="Gene3D" id="3.30.519.10">
    <property type="entry name" value="Guanine Nucleotide Dissociation Inhibitor, domain 2"/>
    <property type="match status" value="1"/>
</dbReference>
<dbReference type="Pfam" id="PF00996">
    <property type="entry name" value="GDI"/>
    <property type="match status" value="1"/>
</dbReference>
<evidence type="ECO:0008006" key="4">
    <source>
        <dbReference type="Google" id="ProtNLM"/>
    </source>
</evidence>
<protein>
    <recommendedName>
        <fullName evidence="4">Rab GDP dissociation inhibitor</fullName>
    </recommendedName>
</protein>
<dbReference type="PANTHER" id="PTHR11787">
    <property type="entry name" value="RAB GDP-DISSOCIATION INHIBITOR"/>
    <property type="match status" value="1"/>
</dbReference>
<organism evidence="2 3">
    <name type="scientific">Stentor coeruleus</name>
    <dbReference type="NCBI Taxonomy" id="5963"/>
    <lineage>
        <taxon>Eukaryota</taxon>
        <taxon>Sar</taxon>
        <taxon>Alveolata</taxon>
        <taxon>Ciliophora</taxon>
        <taxon>Postciliodesmatophora</taxon>
        <taxon>Heterotrichea</taxon>
        <taxon>Heterotrichida</taxon>
        <taxon>Stentoridae</taxon>
        <taxon>Stentor</taxon>
    </lineage>
</organism>
<sequence>MEELISITYDSILIGTDTPTSILAAALSRDGEKILHIDRSSYYGSIDGTLAFHEFLSLASSGDSPTFREFCIHIMPNEDEECMKFPRRFNIDLQPKFVYSVGDVVDWTVNCGVSLYLEFKPLEAGVIWDKNGIRRVPCNKSEIFANEALSVVEKRLLMKFIEFCSKSIEEGNFDVNVRFVDVMAEKKLPQHLQNILLYAILLIEDTNVSFAEALSRMEKYVSSLGIYKDNCALLYPMYGSSDIPQGFCRMCAVYEGTYVITDELAIEDVCEIDGLQVVTSSFGPLRGKKVFVNSVYASLDKQVTIELENSSFRAAILCRGIIKEAEGPVLFSIPPMEFGNASVVYVLQLGESSSTVPAGYSMLHVWTAEGNADIIQSFIASVPVEIVFLATYKHTVVRCSGTLNHVYNPGGYEILKHFVHAKELFNKEKGNHEFLPLRHTEEEDVLKDI</sequence>
<evidence type="ECO:0000313" key="3">
    <source>
        <dbReference type="Proteomes" id="UP000187209"/>
    </source>
</evidence>
<keyword evidence="3" id="KW-1185">Reference proteome</keyword>
<dbReference type="GO" id="GO:0005634">
    <property type="term" value="C:nucleus"/>
    <property type="evidence" value="ECO:0007669"/>
    <property type="project" value="TreeGrafter"/>
</dbReference>
<dbReference type="GO" id="GO:0005968">
    <property type="term" value="C:Rab-protein geranylgeranyltransferase complex"/>
    <property type="evidence" value="ECO:0007669"/>
    <property type="project" value="TreeGrafter"/>
</dbReference>
<dbReference type="OrthoDB" id="1923006at2759"/>
<dbReference type="InterPro" id="IPR018203">
    <property type="entry name" value="GDP_dissociation_inhibitor"/>
</dbReference>
<proteinExistence type="inferred from homology"/>